<reference evidence="2 3" key="1">
    <citation type="submission" date="2023-02" db="EMBL/GenBank/DDBJ databases">
        <title>Devosia chondri sp. nov., isolated from the phycosphere of marine algae.</title>
        <authorList>
            <person name="Kim J.M."/>
            <person name="Lee J.K."/>
            <person name="Choi B.J."/>
            <person name="Bayburt H."/>
            <person name="Jeon C.O."/>
        </authorList>
    </citation>
    <scope>NUCLEOTIDE SEQUENCE [LARGE SCALE GENOMIC DNA]</scope>
    <source>
        <strain evidence="2 3">G2-5</strain>
    </source>
</reference>
<dbReference type="Pfam" id="PF12728">
    <property type="entry name" value="HTH_17"/>
    <property type="match status" value="1"/>
</dbReference>
<accession>A0ABY7YZ96</accession>
<keyword evidence="3" id="KW-1185">Reference proteome</keyword>
<gene>
    <name evidence="2" type="ORF">PSQ90_04205</name>
</gene>
<proteinExistence type="predicted"/>
<dbReference type="Proteomes" id="UP001222118">
    <property type="component" value="Chromosome"/>
</dbReference>
<organism evidence="2 3">
    <name type="scientific">Devosia rhodophyticola</name>
    <dbReference type="NCBI Taxonomy" id="3026423"/>
    <lineage>
        <taxon>Bacteria</taxon>
        <taxon>Pseudomonadati</taxon>
        <taxon>Pseudomonadota</taxon>
        <taxon>Alphaproteobacteria</taxon>
        <taxon>Hyphomicrobiales</taxon>
        <taxon>Devosiaceae</taxon>
        <taxon>Devosia</taxon>
    </lineage>
</organism>
<dbReference type="NCBIfam" id="TIGR01764">
    <property type="entry name" value="excise"/>
    <property type="match status" value="1"/>
</dbReference>
<dbReference type="RefSeq" id="WP_282212187.1">
    <property type="nucleotide sequence ID" value="NZ_CP118247.1"/>
</dbReference>
<evidence type="ECO:0000313" key="3">
    <source>
        <dbReference type="Proteomes" id="UP001222118"/>
    </source>
</evidence>
<dbReference type="EMBL" id="CP118247">
    <property type="protein sequence ID" value="WDR06674.1"/>
    <property type="molecule type" value="Genomic_DNA"/>
</dbReference>
<sequence length="59" mass="6080">MEPIATSINGAAKALSLGRTSIYALIKEGRLETVKVGRRTLVKTASVRALIGEGAPGAD</sequence>
<protein>
    <submittedName>
        <fullName evidence="2">Helix-turn-helix domain-containing protein</fullName>
    </submittedName>
</protein>
<evidence type="ECO:0000313" key="2">
    <source>
        <dbReference type="EMBL" id="WDR06674.1"/>
    </source>
</evidence>
<dbReference type="InterPro" id="IPR010093">
    <property type="entry name" value="SinI_DNA-bd"/>
</dbReference>
<name>A0ABY7YZ96_9HYPH</name>
<evidence type="ECO:0000259" key="1">
    <source>
        <dbReference type="Pfam" id="PF12728"/>
    </source>
</evidence>
<feature type="domain" description="Helix-turn-helix" evidence="1">
    <location>
        <begin position="11"/>
        <end position="51"/>
    </location>
</feature>
<dbReference type="InterPro" id="IPR041657">
    <property type="entry name" value="HTH_17"/>
</dbReference>